<keyword evidence="2" id="KW-1133">Transmembrane helix</keyword>
<gene>
    <name evidence="3" type="ORF">Bequi_07425</name>
</gene>
<dbReference type="Gene3D" id="3.30.70.1320">
    <property type="entry name" value="Multidrug efflux transporter AcrB pore domain like"/>
    <property type="match status" value="2"/>
</dbReference>
<keyword evidence="4" id="KW-1185">Reference proteome</keyword>
<feature type="compositionally biased region" description="Low complexity" evidence="1">
    <location>
        <begin position="1074"/>
        <end position="1118"/>
    </location>
</feature>
<comment type="caution">
    <text evidence="3">The sequence shown here is derived from an EMBL/GenBank/DDBJ whole genome shotgun (WGS) entry which is preliminary data.</text>
</comment>
<protein>
    <submittedName>
        <fullName evidence="3">Efflux RND transporter permease subunit</fullName>
    </submittedName>
</protein>
<feature type="transmembrane region" description="Helical" evidence="2">
    <location>
        <begin position="574"/>
        <end position="594"/>
    </location>
</feature>
<dbReference type="PANTHER" id="PTHR32063">
    <property type="match status" value="1"/>
</dbReference>
<feature type="compositionally biased region" description="Gly residues" evidence="1">
    <location>
        <begin position="268"/>
        <end position="277"/>
    </location>
</feature>
<dbReference type="Proteomes" id="UP001203761">
    <property type="component" value="Unassembled WGS sequence"/>
</dbReference>
<feature type="region of interest" description="Disordered" evidence="1">
    <location>
        <begin position="248"/>
        <end position="279"/>
    </location>
</feature>
<dbReference type="EMBL" id="JAKNCJ010000002">
    <property type="protein sequence ID" value="MCL6423215.1"/>
    <property type="molecule type" value="Genomic_DNA"/>
</dbReference>
<keyword evidence="2" id="KW-0472">Membrane</keyword>
<dbReference type="Gene3D" id="3.30.2090.10">
    <property type="entry name" value="Multidrug efflux transporter AcrB TolC docking domain, DN and DC subdomains"/>
    <property type="match status" value="3"/>
</dbReference>
<feature type="transmembrane region" description="Helical" evidence="2">
    <location>
        <begin position="1019"/>
        <end position="1047"/>
    </location>
</feature>
<evidence type="ECO:0000313" key="4">
    <source>
        <dbReference type="Proteomes" id="UP001203761"/>
    </source>
</evidence>
<sequence length="1141" mass="117745">MNGLAKLSLNNRAFIALVCIVVSILGAFAMSTMRQELIPSVQLPQIQVITSAPGSSSEQVRERISGKVEQAVKGLENVEQTSSTSQANVSMVTIELTYGTDVARASNQVEAALSRIDGELPEDADPQVIAGGTGDLPAVILSVSSDLDPADLADRLNAAVVPELERVDGVSSVQVIGAPQQIVRITPDAEKLADAGLTESDIATALDANGLSLPGGEITDGDRTLDVVLGRSLSSIEDLQTMVLMPADGGDAASAEGQDEDSAPAAGAGQGASGQGATGQAAAVTTLGDVATVERTVQDPTSISRTDGRESLVLMVTATADGNVVDVSKGVEEALDAQLPGVGGGAEAAVVFDQAPFIQESILALAEEGLLGLVMAVGVILLFLRRVRPTIVTAISIPTSLLIAFIGMLVTGYTLNMLTLAALTISIGRVVDDSIVVIENIMRHLAYGKTRMRAILDAVGEVAGAITASTLATVVVFLPIAVVSGMAGELFRPFALTVAIAMLSSLLVALTIVPVLAYWFLRAPKGTAEAAESGDEARLAQIRSDAEAREEKGWLHRLYAPILRFVVDRRLGRIVTVVGALAILAGTVLLFPLMQINFLGDSGQNLASISQKLPAGTSLEQSSRKAADAEQALMDVDGVQTVQTTIGGSAFGFGGASAENEISYSITTDPDADQEALQATLVDTLQALPDPGEIEAAASASPTGSNAVDILITGPTAADRQAASDAILAQLDPLPAGVEKAVSDLQADQPTAVVTVDRVAAAQRGLTEEAVIGMVAQQLYPGAIGQVTLDDTELDIYVDRGESVDTLQQLRDLRLMGTIPLTDVAAVEEQASRPSISTRDGLETVTVSLTPSSEDVSQATAAANAAIDDADLPQGVQVSIGGTAADIDETFGQLGIAMLAAILLTYVLLVWIFKSLVQPLVLLVSIPFAAIGSFGLLILTQVPLGLPSMIGLLMLVGIVVTNAIVLIDLVNQYRRRGMGLDEAIHQGAAKRLRPILMTAAATIFALIPMALGLTGNGGFIAQPLAVVVIGGLVSSTLLTLVVVPVLYRITEGPGEKRRLRREAKSADGTGGGIEAAATAGPAAAPRTEAVAVPEDRAAAPAGGATAAPATPAAATAAPQRRTLRERGGIVGILRERRRRRG</sequence>
<evidence type="ECO:0000256" key="1">
    <source>
        <dbReference type="SAM" id="MobiDB-lite"/>
    </source>
</evidence>
<dbReference type="InterPro" id="IPR027463">
    <property type="entry name" value="AcrB_DN_DC_subdom"/>
</dbReference>
<dbReference type="SUPFAM" id="SSF82714">
    <property type="entry name" value="Multidrug efflux transporter AcrB TolC docking domain, DN and DC subdomains"/>
    <property type="match status" value="2"/>
</dbReference>
<accession>A0ABT0R0A2</accession>
<dbReference type="Gene3D" id="3.30.70.1430">
    <property type="entry name" value="Multidrug efflux transporter AcrB pore domain"/>
    <property type="match status" value="2"/>
</dbReference>
<dbReference type="Pfam" id="PF00873">
    <property type="entry name" value="ACR_tran"/>
    <property type="match status" value="2"/>
</dbReference>
<organism evidence="3 4">
    <name type="scientific">Brachybacterium equifaecis</name>
    <dbReference type="NCBI Taxonomy" id="2910770"/>
    <lineage>
        <taxon>Bacteria</taxon>
        <taxon>Bacillati</taxon>
        <taxon>Actinomycetota</taxon>
        <taxon>Actinomycetes</taxon>
        <taxon>Micrococcales</taxon>
        <taxon>Dermabacteraceae</taxon>
        <taxon>Brachybacterium</taxon>
    </lineage>
</organism>
<proteinExistence type="predicted"/>
<feature type="transmembrane region" description="Helical" evidence="2">
    <location>
        <begin position="494"/>
        <end position="521"/>
    </location>
</feature>
<feature type="transmembrane region" description="Helical" evidence="2">
    <location>
        <begin position="920"/>
        <end position="944"/>
    </location>
</feature>
<feature type="transmembrane region" description="Helical" evidence="2">
    <location>
        <begin position="459"/>
        <end position="482"/>
    </location>
</feature>
<feature type="transmembrane region" description="Helical" evidence="2">
    <location>
        <begin position="391"/>
        <end position="411"/>
    </location>
</feature>
<evidence type="ECO:0000256" key="2">
    <source>
        <dbReference type="SAM" id="Phobius"/>
    </source>
</evidence>
<dbReference type="RefSeq" id="WP_249737304.1">
    <property type="nucleotide sequence ID" value="NZ_JAKNCJ010000002.1"/>
</dbReference>
<feature type="transmembrane region" description="Helical" evidence="2">
    <location>
        <begin position="950"/>
        <end position="971"/>
    </location>
</feature>
<dbReference type="Gene3D" id="3.30.70.1440">
    <property type="entry name" value="Multidrug efflux transporter AcrB pore domain"/>
    <property type="match status" value="1"/>
</dbReference>
<dbReference type="SUPFAM" id="SSF82693">
    <property type="entry name" value="Multidrug efflux transporter AcrB pore domain, PN1, PN2, PC1 and PC2 subdomains"/>
    <property type="match status" value="3"/>
</dbReference>
<dbReference type="SUPFAM" id="SSF82866">
    <property type="entry name" value="Multidrug efflux transporter AcrB transmembrane domain"/>
    <property type="match status" value="2"/>
</dbReference>
<dbReference type="Gene3D" id="1.20.1640.10">
    <property type="entry name" value="Multidrug efflux transporter AcrB transmembrane domain"/>
    <property type="match status" value="3"/>
</dbReference>
<dbReference type="PANTHER" id="PTHR32063:SF0">
    <property type="entry name" value="SWARMING MOTILITY PROTEIN SWRC"/>
    <property type="match status" value="1"/>
</dbReference>
<feature type="transmembrane region" description="Helical" evidence="2">
    <location>
        <begin position="894"/>
        <end position="913"/>
    </location>
</feature>
<feature type="transmembrane region" description="Helical" evidence="2">
    <location>
        <begin position="992"/>
        <end position="1013"/>
    </location>
</feature>
<feature type="transmembrane region" description="Helical" evidence="2">
    <location>
        <begin position="362"/>
        <end position="384"/>
    </location>
</feature>
<reference evidence="3" key="1">
    <citation type="submission" date="2022-02" db="EMBL/GenBank/DDBJ databases">
        <authorList>
            <person name="Lee M."/>
            <person name="Kim S.-J."/>
            <person name="Jung M.-Y."/>
        </authorList>
    </citation>
    <scope>NUCLEOTIDE SEQUENCE</scope>
    <source>
        <strain evidence="3">JHP9</strain>
    </source>
</reference>
<name>A0ABT0R0A2_9MICO</name>
<keyword evidence="2" id="KW-0812">Transmembrane</keyword>
<evidence type="ECO:0000313" key="3">
    <source>
        <dbReference type="EMBL" id="MCL6423215.1"/>
    </source>
</evidence>
<feature type="region of interest" description="Disordered" evidence="1">
    <location>
        <begin position="1056"/>
        <end position="1141"/>
    </location>
</feature>
<feature type="transmembrane region" description="Helical" evidence="2">
    <location>
        <begin position="417"/>
        <end position="438"/>
    </location>
</feature>
<dbReference type="PRINTS" id="PR00702">
    <property type="entry name" value="ACRIFLAVINRP"/>
</dbReference>
<dbReference type="InterPro" id="IPR001036">
    <property type="entry name" value="Acrflvin-R"/>
</dbReference>